<comment type="caution">
    <text evidence="1">The sequence shown here is derived from an EMBL/GenBank/DDBJ whole genome shotgun (WGS) entry which is preliminary data.</text>
</comment>
<sequence length="66" mass="7382">MTPSTLHITVDNRDTVREDAPEVVRAIDSTDSKTTADEAVPDHLRNPAMACWDCWPVIGRSYLKGR</sequence>
<accession>A0AAP2ZE29</accession>
<evidence type="ECO:0000313" key="2">
    <source>
        <dbReference type="Proteomes" id="UP001321047"/>
    </source>
</evidence>
<protein>
    <submittedName>
        <fullName evidence="1">Uncharacterized protein</fullName>
    </submittedName>
</protein>
<organism evidence="1 2">
    <name type="scientific">Natronosalvus hydrolyticus</name>
    <dbReference type="NCBI Taxonomy" id="2979988"/>
    <lineage>
        <taxon>Archaea</taxon>
        <taxon>Methanobacteriati</taxon>
        <taxon>Methanobacteriota</taxon>
        <taxon>Stenosarchaea group</taxon>
        <taxon>Halobacteria</taxon>
        <taxon>Halobacteriales</taxon>
        <taxon>Natrialbaceae</taxon>
        <taxon>Natronosalvus</taxon>
    </lineage>
</organism>
<gene>
    <name evidence="1" type="ORF">OB919_20155</name>
</gene>
<dbReference type="RefSeq" id="WP_342810565.1">
    <property type="nucleotide sequence ID" value="NZ_JAOPJZ010000035.1"/>
</dbReference>
<dbReference type="AlphaFoldDB" id="A0AAP2ZE29"/>
<dbReference type="Proteomes" id="UP001321047">
    <property type="component" value="Unassembled WGS sequence"/>
</dbReference>
<evidence type="ECO:0000313" key="1">
    <source>
        <dbReference type="EMBL" id="MCU4754264.1"/>
    </source>
</evidence>
<keyword evidence="2" id="KW-1185">Reference proteome</keyword>
<proteinExistence type="predicted"/>
<name>A0AAP2ZE29_9EURY</name>
<dbReference type="EMBL" id="JAOPJZ010000035">
    <property type="protein sequence ID" value="MCU4754264.1"/>
    <property type="molecule type" value="Genomic_DNA"/>
</dbReference>
<reference evidence="1 2" key="1">
    <citation type="submission" date="2022-09" db="EMBL/GenBank/DDBJ databases">
        <title>Enrichment on poylsaccharides allowed isolation of novel metabolic and taxonomic groups of Haloarchaea.</title>
        <authorList>
            <person name="Sorokin D.Y."/>
            <person name="Elcheninov A.G."/>
            <person name="Khizhniak T.V."/>
            <person name="Kolganova T.V."/>
            <person name="Kublanov I.V."/>
        </authorList>
    </citation>
    <scope>NUCLEOTIDE SEQUENCE [LARGE SCALE GENOMIC DNA]</scope>
    <source>
        <strain evidence="1 2">AArc-curdl1</strain>
    </source>
</reference>